<feature type="region of interest" description="Disordered" evidence="1">
    <location>
        <begin position="22"/>
        <end position="56"/>
    </location>
</feature>
<evidence type="ECO:0008006" key="4">
    <source>
        <dbReference type="Google" id="ProtNLM"/>
    </source>
</evidence>
<keyword evidence="3" id="KW-1185">Reference proteome</keyword>
<dbReference type="EMBL" id="AP026801">
    <property type="protein sequence ID" value="BDR57021.1"/>
    <property type="molecule type" value="Genomic_DNA"/>
</dbReference>
<evidence type="ECO:0000256" key="1">
    <source>
        <dbReference type="SAM" id="MobiDB-lite"/>
    </source>
</evidence>
<proteinExistence type="predicted"/>
<dbReference type="PROSITE" id="PS51257">
    <property type="entry name" value="PROKAR_LIPOPROTEIN"/>
    <property type="match status" value="1"/>
</dbReference>
<dbReference type="RefSeq" id="WP_317695717.1">
    <property type="nucleotide sequence ID" value="NZ_AP026801.1"/>
</dbReference>
<feature type="compositionally biased region" description="Basic and acidic residues" evidence="1">
    <location>
        <begin position="38"/>
        <end position="53"/>
    </location>
</feature>
<name>A0AAU9CXA1_9LACO</name>
<evidence type="ECO:0000313" key="2">
    <source>
        <dbReference type="EMBL" id="BDR57021.1"/>
    </source>
</evidence>
<organism evidence="2 3">
    <name type="scientific">Xylocopilactobacillus apis</name>
    <dbReference type="NCBI Taxonomy" id="2932183"/>
    <lineage>
        <taxon>Bacteria</taxon>
        <taxon>Bacillati</taxon>
        <taxon>Bacillota</taxon>
        <taxon>Bacilli</taxon>
        <taxon>Lactobacillales</taxon>
        <taxon>Lactobacillaceae</taxon>
        <taxon>Xylocopilactobacillus</taxon>
    </lineage>
</organism>
<sequence length="175" mass="19712">MKKNIKGLILLLGSLMVLTGCQKKSESTSEKSSSVAVSREKTESNSSSEKDNSNSKPEIVKLSVKDYKKKIYAKKLKDLNKYNGEVIFFETPGNKKSDQELKKIAAICQKKGKTLYTVDISTKEGKDIPKQDERIVAPYDLIVLMKGKGKMYIDLQEKYDRLPPNKVLEDFIAAK</sequence>
<accession>A0AAU9CXA1</accession>
<reference evidence="2 3" key="1">
    <citation type="journal article" date="2023" name="Microbiol. Spectr.">
        <title>Symbiosis of Carpenter Bees with Uncharacterized Lactic Acid Bacteria Showing NAD Auxotrophy.</title>
        <authorList>
            <person name="Kawasaki S."/>
            <person name="Ozawa K."/>
            <person name="Mori T."/>
            <person name="Yamamoto A."/>
            <person name="Ito M."/>
            <person name="Ohkuma M."/>
            <person name="Sakamoto M."/>
            <person name="Matsutani M."/>
        </authorList>
    </citation>
    <scope>NUCLEOTIDE SEQUENCE [LARGE SCALE GENOMIC DNA]</scope>
    <source>
        <strain evidence="2 3">KimC2</strain>
    </source>
</reference>
<protein>
    <recommendedName>
        <fullName evidence="4">Lipoprotein</fullName>
    </recommendedName>
</protein>
<evidence type="ECO:0000313" key="3">
    <source>
        <dbReference type="Proteomes" id="UP001321804"/>
    </source>
</evidence>
<dbReference type="KEGG" id="xak:KIMC2_15830"/>
<dbReference type="AlphaFoldDB" id="A0AAU9CXA1"/>
<gene>
    <name evidence="2" type="ORF">KIMC2_15830</name>
</gene>
<dbReference type="Proteomes" id="UP001321804">
    <property type="component" value="Chromosome"/>
</dbReference>